<dbReference type="AlphaFoldDB" id="A0A3Q9FUR3"/>
<evidence type="ECO:0000313" key="2">
    <source>
        <dbReference type="EMBL" id="AZQ65023.1"/>
    </source>
</evidence>
<protein>
    <submittedName>
        <fullName evidence="2">Uncharacterized protein</fullName>
    </submittedName>
</protein>
<reference evidence="2 3" key="1">
    <citation type="submission" date="2018-12" db="EMBL/GenBank/DDBJ databases">
        <title>Flammeovirga pectinis sp. nov., isolated from the gut of the Korean scallop, Patinopecten yessoensis.</title>
        <authorList>
            <person name="Bae J.-W."/>
            <person name="Jeong Y.-S."/>
            <person name="Kang W."/>
        </authorList>
    </citation>
    <scope>NUCLEOTIDE SEQUENCE [LARGE SCALE GENOMIC DNA]</scope>
    <source>
        <strain evidence="2 3">L12M1</strain>
    </source>
</reference>
<feature type="signal peptide" evidence="1">
    <location>
        <begin position="1"/>
        <end position="19"/>
    </location>
</feature>
<dbReference type="RefSeq" id="WP_126619326.1">
    <property type="nucleotide sequence ID" value="NZ_CP034563.1"/>
</dbReference>
<gene>
    <name evidence="2" type="ORF">EI427_22650</name>
</gene>
<evidence type="ECO:0000256" key="1">
    <source>
        <dbReference type="SAM" id="SignalP"/>
    </source>
</evidence>
<evidence type="ECO:0000313" key="3">
    <source>
        <dbReference type="Proteomes" id="UP000267268"/>
    </source>
</evidence>
<keyword evidence="3" id="KW-1185">Reference proteome</keyword>
<organism evidence="2 3">
    <name type="scientific">Flammeovirga pectinis</name>
    <dbReference type="NCBI Taxonomy" id="2494373"/>
    <lineage>
        <taxon>Bacteria</taxon>
        <taxon>Pseudomonadati</taxon>
        <taxon>Bacteroidota</taxon>
        <taxon>Cytophagia</taxon>
        <taxon>Cytophagales</taxon>
        <taxon>Flammeovirgaceae</taxon>
        <taxon>Flammeovirga</taxon>
    </lineage>
</organism>
<name>A0A3Q9FUR3_9BACT</name>
<keyword evidence="1" id="KW-0732">Signal</keyword>
<sequence>MSKLCLISYLLLYSITTFGQSESQNNLSDTTSIYPYTFPIWGQEIQNKGIDFPLPAGISVHYVYNEMYLGISEFGMALNGQDLSSILNEKTLGFQSTRATTNGINLRGDLFTLPFLNVYGLFSYVEGGTEVGLQPDFGNGKFPYFSSSVIFEAISFGVGATFNYGYKDYFVSVDANYSGTKSDLIKDNVGIMVNSIRFGKKFNLKHDRFVTFYVGAMYRNFTNSGGSYGSIVLKDAMPGLEGAYQQWYDNLSTGQRIVIDAGVKAINEIAGTEIGDGGIMNSQVDYHIKKDLLKKWTFQFGGQFQLSKRIWIRGEYGVSDYSKFILTGINYRFGV</sequence>
<accession>A0A3Q9FUR3</accession>
<proteinExistence type="predicted"/>
<dbReference type="OrthoDB" id="7593840at2"/>
<dbReference type="Proteomes" id="UP000267268">
    <property type="component" value="Chromosome 2"/>
</dbReference>
<dbReference type="EMBL" id="CP034563">
    <property type="protein sequence ID" value="AZQ65023.1"/>
    <property type="molecule type" value="Genomic_DNA"/>
</dbReference>
<dbReference type="KEGG" id="fll:EI427_22650"/>
<feature type="chain" id="PRO_5018791676" evidence="1">
    <location>
        <begin position="20"/>
        <end position="335"/>
    </location>
</feature>